<reference evidence="2" key="1">
    <citation type="journal article" date="2011" name="Stand. Genomic Sci.">
        <title>Complete genome sequence of Arthrobacter phenanthrenivorans type strain (Sphe3).</title>
        <authorList>
            <person name="Kallimanis A."/>
            <person name="Labutti K.M."/>
            <person name="Lapidus A."/>
            <person name="Clum A."/>
            <person name="Lykidis A."/>
            <person name="Mavromatis K."/>
            <person name="Pagani I."/>
            <person name="Liolios K."/>
            <person name="Ivanova N."/>
            <person name="Goodwin L."/>
            <person name="Pitluck S."/>
            <person name="Chen A."/>
            <person name="Palaniappan K."/>
            <person name="Markowitz V."/>
            <person name="Bristow J."/>
            <person name="Velentzas A.D."/>
            <person name="Perisynakis A."/>
            <person name="Ouzounis C.C."/>
            <person name="Kyrpides N.C."/>
            <person name="Koukkou A.I."/>
            <person name="Drainas C."/>
        </authorList>
    </citation>
    <scope>NUCLEOTIDE SEQUENCE [LARGE SCALE GENOMIC DNA]</scope>
    <source>
        <strain evidence="2">DSM 18606 / JCM 16027 / LMG 23796 / Sphe3</strain>
    </source>
</reference>
<geneLocation type="plasmid" evidence="1 2">
    <name>pASPHE302</name>
</geneLocation>
<dbReference type="HOGENOM" id="CLU_3131806_0_0_11"/>
<name>F0MCM0_PSEPM</name>
<accession>F0MCM0</accession>
<organism evidence="1 2">
    <name type="scientific">Pseudarthrobacter phenanthrenivorans (strain DSM 18606 / JCM 16027 / LMG 23796 / Sphe3)</name>
    <name type="common">Arthrobacter phenanthrenivorans</name>
    <dbReference type="NCBI Taxonomy" id="930171"/>
    <lineage>
        <taxon>Bacteria</taxon>
        <taxon>Bacillati</taxon>
        <taxon>Actinomycetota</taxon>
        <taxon>Actinomycetes</taxon>
        <taxon>Micrococcales</taxon>
        <taxon>Micrococcaceae</taxon>
        <taxon>Pseudarthrobacter</taxon>
    </lineage>
</organism>
<dbReference type="EMBL" id="CP002381">
    <property type="protein sequence ID" value="ADX75276.1"/>
    <property type="molecule type" value="Genomic_DNA"/>
</dbReference>
<dbReference type="AlphaFoldDB" id="F0MCM0"/>
<evidence type="ECO:0000313" key="1">
    <source>
        <dbReference type="EMBL" id="ADX75276.1"/>
    </source>
</evidence>
<proteinExistence type="predicted"/>
<sequence length="49" mass="5515">MIRTMIIVRISGPNWRADSDRRSMMLGMNSVGLSPRFRPVMYATGRAAS</sequence>
<keyword evidence="1" id="KW-0614">Plasmid</keyword>
<gene>
    <name evidence="1" type="ordered locus">Asphe3_42110</name>
</gene>
<protein>
    <submittedName>
        <fullName evidence="1">Uncharacterized protein</fullName>
    </submittedName>
</protein>
<dbReference type="Proteomes" id="UP000008639">
    <property type="component" value="Plasmid pASPHE302"/>
</dbReference>
<evidence type="ECO:0000313" key="2">
    <source>
        <dbReference type="Proteomes" id="UP000008639"/>
    </source>
</evidence>
<dbReference type="KEGG" id="apn:Asphe3_42110"/>